<evidence type="ECO:0000256" key="7">
    <source>
        <dbReference type="ARBA" id="ARBA00022694"/>
    </source>
</evidence>
<dbReference type="InterPro" id="IPR038385">
    <property type="entry name" value="Sua5/YwlC_C"/>
</dbReference>
<dbReference type="InterPro" id="IPR005145">
    <property type="entry name" value="Sua5_C"/>
</dbReference>
<evidence type="ECO:0000256" key="9">
    <source>
        <dbReference type="ARBA" id="ARBA00022741"/>
    </source>
</evidence>
<feature type="binding site" evidence="14">
    <location>
        <position position="31"/>
    </location>
    <ligand>
        <name>L-threonine</name>
        <dbReference type="ChEBI" id="CHEBI:57926"/>
    </ligand>
</feature>
<evidence type="ECO:0000256" key="12">
    <source>
        <dbReference type="ARBA" id="ARBA00048366"/>
    </source>
</evidence>
<dbReference type="EMBL" id="CP066681">
    <property type="protein sequence ID" value="QQG36884.1"/>
    <property type="molecule type" value="Genomic_DNA"/>
</dbReference>
<dbReference type="PIRSF" id="PIRSF004930">
    <property type="entry name" value="Tln_factor_SUA5"/>
    <property type="match status" value="1"/>
</dbReference>
<feature type="binding site" evidence="14">
    <location>
        <position position="192"/>
    </location>
    <ligand>
        <name>ATP</name>
        <dbReference type="ChEBI" id="CHEBI:30616"/>
    </ligand>
</feature>
<dbReference type="Pfam" id="PF01300">
    <property type="entry name" value="Sua5_yciO_yrdC"/>
    <property type="match status" value="1"/>
</dbReference>
<evidence type="ECO:0000256" key="8">
    <source>
        <dbReference type="ARBA" id="ARBA00022695"/>
    </source>
</evidence>
<evidence type="ECO:0000256" key="1">
    <source>
        <dbReference type="ARBA" id="ARBA00004496"/>
    </source>
</evidence>
<keyword evidence="5 13" id="KW-0963">Cytoplasm</keyword>
<evidence type="ECO:0000256" key="4">
    <source>
        <dbReference type="ARBA" id="ARBA00015492"/>
    </source>
</evidence>
<dbReference type="InterPro" id="IPR010923">
    <property type="entry name" value="T(6)A37_SUA5"/>
</dbReference>
<comment type="subcellular location">
    <subcellularLocation>
        <location evidence="1 13">Cytoplasm</location>
    </subcellularLocation>
</comment>
<feature type="binding site" evidence="14">
    <location>
        <position position="148"/>
    </location>
    <ligand>
        <name>ATP</name>
        <dbReference type="ChEBI" id="CHEBI:30616"/>
    </ligand>
</feature>
<sequence length="333" mass="34490">MTRIKAPSEDALREASGLLRAGQLVALPTETVYGLGANALDGEAVARIFEAKGRPSFNPVIVHVPDVEAAQRYVMMDARAKAAAAAFWPGPLTLILPRREDCAVSELCSAGLPTLAVRVPAHPVALALLKESGLPVAAPSANISGRVSATTPQHVDEGLGDKVRLILAAGSCAVGLESTVLDLSGETPVVLRPGAITAEQIGDVLGCVVGYDFGDHGDKVKSPGQTLKHYAPCVAVRLNAVDVAPGEALLAFGSIKFMGIKGGGSAKDLPESALRNLSEAGDLNQAAANLFRMLRDLDRPEHAAIAVMNIPDQGLGIAINDRLKRAAAGSKRG</sequence>
<evidence type="ECO:0000256" key="6">
    <source>
        <dbReference type="ARBA" id="ARBA00022679"/>
    </source>
</evidence>
<evidence type="ECO:0000256" key="3">
    <source>
        <dbReference type="ARBA" id="ARBA00012584"/>
    </source>
</evidence>
<gene>
    <name evidence="16" type="ORF">HYS17_03680</name>
</gene>
<keyword evidence="10 13" id="KW-0067">ATP-binding</keyword>
<dbReference type="EC" id="2.7.7.87" evidence="3 13"/>
<dbReference type="Pfam" id="PF03481">
    <property type="entry name" value="Sua5_C"/>
    <property type="match status" value="1"/>
</dbReference>
<dbReference type="GO" id="GO:0008033">
    <property type="term" value="P:tRNA processing"/>
    <property type="evidence" value="ECO:0007669"/>
    <property type="project" value="UniProtKB-KW"/>
</dbReference>
<dbReference type="InterPro" id="IPR006070">
    <property type="entry name" value="Sua5-like_dom"/>
</dbReference>
<evidence type="ECO:0000313" key="16">
    <source>
        <dbReference type="EMBL" id="QQG36884.1"/>
    </source>
</evidence>
<feature type="binding site" evidence="14">
    <location>
        <position position="178"/>
    </location>
    <ligand>
        <name>L-threonine</name>
        <dbReference type="ChEBI" id="CHEBI:57926"/>
    </ligand>
</feature>
<keyword evidence="7 13" id="KW-0819">tRNA processing</keyword>
<keyword evidence="6 13" id="KW-0808">Transferase</keyword>
<evidence type="ECO:0000313" key="17">
    <source>
        <dbReference type="Proteomes" id="UP000595362"/>
    </source>
</evidence>
<dbReference type="NCBIfam" id="TIGR00057">
    <property type="entry name" value="L-threonylcarbamoyladenylate synthase"/>
    <property type="match status" value="1"/>
</dbReference>
<dbReference type="GO" id="GO:0003725">
    <property type="term" value="F:double-stranded RNA binding"/>
    <property type="evidence" value="ECO:0007669"/>
    <property type="project" value="UniProtKB-UniRule"/>
</dbReference>
<dbReference type="PROSITE" id="PS51163">
    <property type="entry name" value="YRDC"/>
    <property type="match status" value="1"/>
</dbReference>
<dbReference type="Proteomes" id="UP000595362">
    <property type="component" value="Chromosome"/>
</dbReference>
<dbReference type="AlphaFoldDB" id="A0A7T5R3M5"/>
<dbReference type="GO" id="GO:0005737">
    <property type="term" value="C:cytoplasm"/>
    <property type="evidence" value="ECO:0007669"/>
    <property type="project" value="UniProtKB-SubCell"/>
</dbReference>
<feature type="binding site" evidence="14">
    <location>
        <position position="63"/>
    </location>
    <ligand>
        <name>ATP</name>
        <dbReference type="ChEBI" id="CHEBI:30616"/>
    </ligand>
</feature>
<evidence type="ECO:0000256" key="10">
    <source>
        <dbReference type="ARBA" id="ARBA00022840"/>
    </source>
</evidence>
<accession>A0A7T5R3M5</accession>
<feature type="domain" description="YrdC-like" evidence="15">
    <location>
        <begin position="9"/>
        <end position="196"/>
    </location>
</feature>
<dbReference type="PANTHER" id="PTHR17490">
    <property type="entry name" value="SUA5"/>
    <property type="match status" value="1"/>
</dbReference>
<comment type="function">
    <text evidence="13">Required for the formation of a threonylcarbamoyl group on adenosine at position 37 (t(6)A37) in tRNAs that read codons beginning with adenine.</text>
</comment>
<comment type="similarity">
    <text evidence="2 13">Belongs to the SUA5 family.</text>
</comment>
<evidence type="ECO:0000256" key="2">
    <source>
        <dbReference type="ARBA" id="ARBA00007663"/>
    </source>
</evidence>
<feature type="binding site" evidence="14">
    <location>
        <position position="54"/>
    </location>
    <ligand>
        <name>ATP</name>
        <dbReference type="ChEBI" id="CHEBI:30616"/>
    </ligand>
</feature>
<dbReference type="GO" id="GO:0061710">
    <property type="term" value="F:L-threonylcarbamoyladenylate synthase"/>
    <property type="evidence" value="ECO:0007669"/>
    <property type="project" value="UniProtKB-EC"/>
</dbReference>
<dbReference type="GO" id="GO:0006450">
    <property type="term" value="P:regulation of translational fidelity"/>
    <property type="evidence" value="ECO:0007669"/>
    <property type="project" value="TreeGrafter"/>
</dbReference>
<evidence type="ECO:0000256" key="13">
    <source>
        <dbReference type="PIRNR" id="PIRNR004930"/>
    </source>
</evidence>
<feature type="binding site" evidence="14">
    <location>
        <position position="140"/>
    </location>
    <ligand>
        <name>ATP</name>
        <dbReference type="ChEBI" id="CHEBI:30616"/>
    </ligand>
</feature>
<dbReference type="SUPFAM" id="SSF55821">
    <property type="entry name" value="YrdC/RibB"/>
    <property type="match status" value="1"/>
</dbReference>
<dbReference type="GO" id="GO:0005524">
    <property type="term" value="F:ATP binding"/>
    <property type="evidence" value="ECO:0007669"/>
    <property type="project" value="UniProtKB-UniRule"/>
</dbReference>
<dbReference type="Gene3D" id="3.90.870.10">
    <property type="entry name" value="DHBP synthase"/>
    <property type="match status" value="1"/>
</dbReference>
<dbReference type="InterPro" id="IPR050156">
    <property type="entry name" value="TC-AMP_synthase_SUA5"/>
</dbReference>
<dbReference type="GO" id="GO:0000049">
    <property type="term" value="F:tRNA binding"/>
    <property type="evidence" value="ECO:0007669"/>
    <property type="project" value="TreeGrafter"/>
</dbReference>
<protein>
    <recommendedName>
        <fullName evidence="4 13">Threonylcarbamoyl-AMP synthase</fullName>
        <shortName evidence="13">TC-AMP synthase</shortName>
        <ecNumber evidence="3 13">2.7.7.87</ecNumber>
    </recommendedName>
    <alternativeName>
        <fullName evidence="11 13">L-threonylcarbamoyladenylate synthase</fullName>
    </alternativeName>
</protein>
<feature type="binding site" evidence="14">
    <location>
        <position position="138"/>
    </location>
    <ligand>
        <name>L-threonine</name>
        <dbReference type="ChEBI" id="CHEBI:57926"/>
    </ligand>
</feature>
<organism evidence="16 17">
    <name type="scientific">Micavibrio aeruginosavorus</name>
    <dbReference type="NCBI Taxonomy" id="349221"/>
    <lineage>
        <taxon>Bacteria</taxon>
        <taxon>Pseudomonadati</taxon>
        <taxon>Bdellovibrionota</taxon>
        <taxon>Bdellovibrionia</taxon>
        <taxon>Bdellovibrionales</taxon>
        <taxon>Pseudobdellovibrionaceae</taxon>
        <taxon>Micavibrio</taxon>
    </lineage>
</organism>
<evidence type="ECO:0000256" key="14">
    <source>
        <dbReference type="PIRSR" id="PIRSR004930-1"/>
    </source>
</evidence>
<dbReference type="Gene3D" id="3.40.50.11030">
    <property type="entry name" value="Threonylcarbamoyl-AMP synthase, C-terminal domain"/>
    <property type="match status" value="1"/>
</dbReference>
<dbReference type="FunFam" id="3.90.870.10:FF:000009">
    <property type="entry name" value="Threonylcarbamoyl-AMP synthase, putative"/>
    <property type="match status" value="1"/>
</dbReference>
<proteinExistence type="inferred from homology"/>
<feature type="binding site" evidence="14">
    <location>
        <position position="118"/>
    </location>
    <ligand>
        <name>ATP</name>
        <dbReference type="ChEBI" id="CHEBI:30616"/>
    </ligand>
</feature>
<comment type="catalytic activity">
    <reaction evidence="12 13">
        <text>L-threonine + hydrogencarbonate + ATP = L-threonylcarbamoyladenylate + diphosphate + H2O</text>
        <dbReference type="Rhea" id="RHEA:36407"/>
        <dbReference type="ChEBI" id="CHEBI:15377"/>
        <dbReference type="ChEBI" id="CHEBI:17544"/>
        <dbReference type="ChEBI" id="CHEBI:30616"/>
        <dbReference type="ChEBI" id="CHEBI:33019"/>
        <dbReference type="ChEBI" id="CHEBI:57926"/>
        <dbReference type="ChEBI" id="CHEBI:73682"/>
        <dbReference type="EC" id="2.7.7.87"/>
    </reaction>
</comment>
<evidence type="ECO:0000259" key="15">
    <source>
        <dbReference type="PROSITE" id="PS51163"/>
    </source>
</evidence>
<dbReference type="InterPro" id="IPR017945">
    <property type="entry name" value="DHBP_synth_RibB-like_a/b_dom"/>
</dbReference>
<name>A0A7T5R3M5_9BACT</name>
<feature type="binding site" evidence="14">
    <location>
        <position position="58"/>
    </location>
    <ligand>
        <name>ATP</name>
        <dbReference type="ChEBI" id="CHEBI:30616"/>
    </ligand>
</feature>
<reference evidence="16 17" key="1">
    <citation type="submission" date="2020-07" db="EMBL/GenBank/DDBJ databases">
        <title>Huge and variable diversity of episymbiotic CPR bacteria and DPANN archaea in groundwater ecosystems.</title>
        <authorList>
            <person name="He C.Y."/>
            <person name="Keren R."/>
            <person name="Whittaker M."/>
            <person name="Farag I.F."/>
            <person name="Doudna J."/>
            <person name="Cate J.H.D."/>
            <person name="Banfield J.F."/>
        </authorList>
    </citation>
    <scope>NUCLEOTIDE SEQUENCE [LARGE SCALE GENOMIC DNA]</scope>
    <source>
        <strain evidence="16">NC_groundwater_70_Ag_B-0.1um_54_66</strain>
    </source>
</reference>
<evidence type="ECO:0000256" key="5">
    <source>
        <dbReference type="ARBA" id="ARBA00022490"/>
    </source>
</evidence>
<keyword evidence="9 13" id="KW-0547">Nucleotide-binding</keyword>
<keyword evidence="8 13" id="KW-0548">Nucleotidyltransferase</keyword>
<feature type="binding site" evidence="14">
    <location>
        <position position="114"/>
    </location>
    <ligand>
        <name>ATP</name>
        <dbReference type="ChEBI" id="CHEBI:30616"/>
    </ligand>
</feature>
<dbReference type="PANTHER" id="PTHR17490:SF16">
    <property type="entry name" value="THREONYLCARBAMOYL-AMP SYNTHASE"/>
    <property type="match status" value="1"/>
</dbReference>
<evidence type="ECO:0000256" key="11">
    <source>
        <dbReference type="ARBA" id="ARBA00029774"/>
    </source>
</evidence>
<feature type="binding site" evidence="14">
    <location>
        <position position="230"/>
    </location>
    <ligand>
        <name>ATP</name>
        <dbReference type="ChEBI" id="CHEBI:30616"/>
    </ligand>
</feature>